<dbReference type="EMBL" id="CP001643">
    <property type="protein sequence ID" value="ACU86203.1"/>
    <property type="molecule type" value="Genomic_DNA"/>
</dbReference>
<evidence type="ECO:0000313" key="2">
    <source>
        <dbReference type="EMBL" id="ACU86203.1"/>
    </source>
</evidence>
<dbReference type="Proteomes" id="UP000001919">
    <property type="component" value="Chromosome"/>
</dbReference>
<dbReference type="STRING" id="446465.Bfae_24120"/>
<reference evidence="2 3" key="1">
    <citation type="journal article" date="2009" name="Stand. Genomic Sci.">
        <title>Complete genome sequence of Brachybacterium faecium type strain (Schefferle 6-10).</title>
        <authorList>
            <person name="Lapidus A."/>
            <person name="Pukall R."/>
            <person name="Labuttii K."/>
            <person name="Copeland A."/>
            <person name="Del Rio T.G."/>
            <person name="Nolan M."/>
            <person name="Chen F."/>
            <person name="Lucas S."/>
            <person name="Tice H."/>
            <person name="Cheng J.F."/>
            <person name="Bruce D."/>
            <person name="Goodwin L."/>
            <person name="Pitluck S."/>
            <person name="Rohde M."/>
            <person name="Goker M."/>
            <person name="Pati A."/>
            <person name="Ivanova N."/>
            <person name="Mavrommatis K."/>
            <person name="Chen A."/>
            <person name="Palaniappan K."/>
            <person name="D'haeseleer P."/>
            <person name="Chain P."/>
            <person name="Bristow J."/>
            <person name="Eisen J.A."/>
            <person name="Markowitz V."/>
            <person name="Hugenholtz P."/>
            <person name="Kyrpides N.C."/>
            <person name="Klenk H.P."/>
        </authorList>
    </citation>
    <scope>NUCLEOTIDE SEQUENCE [LARGE SCALE GENOMIC DNA]</scope>
    <source>
        <strain evidence="3">ATCC 43885 / DSM 4810 / JCM 11609 / LMG 19847 / NBRC 14762 / NCIMB 9860 / 6-10</strain>
    </source>
</reference>
<gene>
    <name evidence="2" type="ordered locus">Bfae_24120</name>
</gene>
<dbReference type="eggNOG" id="ENOG50331E3">
    <property type="taxonomic scope" value="Bacteria"/>
</dbReference>
<proteinExistence type="predicted"/>
<feature type="transmembrane region" description="Helical" evidence="1">
    <location>
        <begin position="47"/>
        <end position="65"/>
    </location>
</feature>
<accession>C7MFI6</accession>
<dbReference type="KEGG" id="bfa:Bfae_24120"/>
<evidence type="ECO:0000256" key="1">
    <source>
        <dbReference type="SAM" id="Phobius"/>
    </source>
</evidence>
<keyword evidence="3" id="KW-1185">Reference proteome</keyword>
<keyword evidence="1" id="KW-0812">Transmembrane</keyword>
<organism evidence="2 3">
    <name type="scientific">Brachybacterium faecium (strain ATCC 43885 / DSM 4810 / JCM 11609 / LMG 19847 / NBRC 14762 / NCIMB 9860 / 6-10)</name>
    <dbReference type="NCBI Taxonomy" id="446465"/>
    <lineage>
        <taxon>Bacteria</taxon>
        <taxon>Bacillati</taxon>
        <taxon>Actinomycetota</taxon>
        <taxon>Actinomycetes</taxon>
        <taxon>Micrococcales</taxon>
        <taxon>Dermabacteraceae</taxon>
        <taxon>Brachybacterium</taxon>
    </lineage>
</organism>
<keyword evidence="1" id="KW-1133">Transmembrane helix</keyword>
<dbReference type="PATRIC" id="fig|446465.5.peg.2389"/>
<keyword evidence="1" id="KW-0472">Membrane</keyword>
<feature type="transmembrane region" description="Helical" evidence="1">
    <location>
        <begin position="77"/>
        <end position="102"/>
    </location>
</feature>
<dbReference type="HOGENOM" id="CLU_1861355_0_0_11"/>
<evidence type="ECO:0008006" key="4">
    <source>
        <dbReference type="Google" id="ProtNLM"/>
    </source>
</evidence>
<evidence type="ECO:0000313" key="3">
    <source>
        <dbReference type="Proteomes" id="UP000001919"/>
    </source>
</evidence>
<name>C7MFI6_BRAFD</name>
<dbReference type="OrthoDB" id="4794264at2"/>
<protein>
    <recommendedName>
        <fullName evidence="4">DUF4190 domain-containing protein</fullName>
    </recommendedName>
</protein>
<dbReference type="AlphaFoldDB" id="C7MFI6"/>
<sequence>MVSMNSDSSSGPPSDPAPARRRRLVGGLTLAMLASWLLMLSPLPLSLFSGLTGLVALVLLIVLIVRSLRERRYSMAVIGVLLGVPATLMIIAGATLSVVFYGPMSELEQCRSAALTEQARVQCDADAQGSMVEWVGGLLGA</sequence>